<evidence type="ECO:0000313" key="3">
    <source>
        <dbReference type="EMBL" id="KAG7163091.1"/>
    </source>
</evidence>
<proteinExistence type="predicted"/>
<feature type="transmembrane region" description="Helical" evidence="2">
    <location>
        <begin position="34"/>
        <end position="55"/>
    </location>
</feature>
<sequence>MEMTLFPNSTGSNVTTSISPPVNGNNSDIQVWPLWASLLPGALILLLLVLVVASLNKISRSVSRPATPSTPLLREEQDDDDWENLSLRDIAACTLSHCCKGG</sequence>
<dbReference type="Proteomes" id="UP000747542">
    <property type="component" value="Unassembled WGS sequence"/>
</dbReference>
<gene>
    <name evidence="3" type="ORF">Hamer_G002163</name>
</gene>
<reference evidence="3" key="1">
    <citation type="journal article" date="2021" name="Sci. Adv.">
        <title>The American lobster genome reveals insights on longevity, neural, and immune adaptations.</title>
        <authorList>
            <person name="Polinski J.M."/>
            <person name="Zimin A.V."/>
            <person name="Clark K.F."/>
            <person name="Kohn A.B."/>
            <person name="Sadowski N."/>
            <person name="Timp W."/>
            <person name="Ptitsyn A."/>
            <person name="Khanna P."/>
            <person name="Romanova D.Y."/>
            <person name="Williams P."/>
            <person name="Greenwood S.J."/>
            <person name="Moroz L.L."/>
            <person name="Walt D.R."/>
            <person name="Bodnar A.G."/>
        </authorList>
    </citation>
    <scope>NUCLEOTIDE SEQUENCE</scope>
    <source>
        <strain evidence="3">GMGI-L3</strain>
    </source>
</reference>
<accession>A0A8J5JVH7</accession>
<keyword evidence="2" id="KW-1133">Transmembrane helix</keyword>
<comment type="caution">
    <text evidence="3">The sequence shown here is derived from an EMBL/GenBank/DDBJ whole genome shotgun (WGS) entry which is preliminary data.</text>
</comment>
<dbReference type="EMBL" id="JAHLQT010026502">
    <property type="protein sequence ID" value="KAG7163091.1"/>
    <property type="molecule type" value="Genomic_DNA"/>
</dbReference>
<organism evidence="3 4">
    <name type="scientific">Homarus americanus</name>
    <name type="common">American lobster</name>
    <dbReference type="NCBI Taxonomy" id="6706"/>
    <lineage>
        <taxon>Eukaryota</taxon>
        <taxon>Metazoa</taxon>
        <taxon>Ecdysozoa</taxon>
        <taxon>Arthropoda</taxon>
        <taxon>Crustacea</taxon>
        <taxon>Multicrustacea</taxon>
        <taxon>Malacostraca</taxon>
        <taxon>Eumalacostraca</taxon>
        <taxon>Eucarida</taxon>
        <taxon>Decapoda</taxon>
        <taxon>Pleocyemata</taxon>
        <taxon>Astacidea</taxon>
        <taxon>Nephropoidea</taxon>
        <taxon>Nephropidae</taxon>
        <taxon>Homarus</taxon>
    </lineage>
</organism>
<evidence type="ECO:0000256" key="2">
    <source>
        <dbReference type="SAM" id="Phobius"/>
    </source>
</evidence>
<name>A0A8J5JVH7_HOMAM</name>
<keyword evidence="2" id="KW-0472">Membrane</keyword>
<keyword evidence="4" id="KW-1185">Reference proteome</keyword>
<dbReference type="AlphaFoldDB" id="A0A8J5JVH7"/>
<protein>
    <submittedName>
        <fullName evidence="3">Uncharacterized protein</fullName>
    </submittedName>
</protein>
<feature type="region of interest" description="Disordered" evidence="1">
    <location>
        <begin position="1"/>
        <end position="20"/>
    </location>
</feature>
<evidence type="ECO:0000313" key="4">
    <source>
        <dbReference type="Proteomes" id="UP000747542"/>
    </source>
</evidence>
<evidence type="ECO:0000256" key="1">
    <source>
        <dbReference type="SAM" id="MobiDB-lite"/>
    </source>
</evidence>
<keyword evidence="2" id="KW-0812">Transmembrane</keyword>